<organism evidence="6 7">
    <name type="scientific">Erysiphe pulchra</name>
    <dbReference type="NCBI Taxonomy" id="225359"/>
    <lineage>
        <taxon>Eukaryota</taxon>
        <taxon>Fungi</taxon>
        <taxon>Dikarya</taxon>
        <taxon>Ascomycota</taxon>
        <taxon>Pezizomycotina</taxon>
        <taxon>Leotiomycetes</taxon>
        <taxon>Erysiphales</taxon>
        <taxon>Erysiphaceae</taxon>
        <taxon>Erysiphe</taxon>
    </lineage>
</organism>
<evidence type="ECO:0000313" key="7">
    <source>
        <dbReference type="Proteomes" id="UP000237438"/>
    </source>
</evidence>
<dbReference type="OrthoDB" id="6513042at2759"/>
<evidence type="ECO:0000256" key="1">
    <source>
        <dbReference type="ARBA" id="ARBA00022741"/>
    </source>
</evidence>
<dbReference type="Proteomes" id="UP000237438">
    <property type="component" value="Unassembled WGS sequence"/>
</dbReference>
<keyword evidence="4" id="KW-0067">ATP-binding</keyword>
<evidence type="ECO:0000256" key="3">
    <source>
        <dbReference type="ARBA" id="ARBA00022806"/>
    </source>
</evidence>
<proteinExistence type="predicted"/>
<dbReference type="Pfam" id="PF13087">
    <property type="entry name" value="AAA_12"/>
    <property type="match status" value="1"/>
</dbReference>
<dbReference type="GO" id="GO:0005524">
    <property type="term" value="F:ATP binding"/>
    <property type="evidence" value="ECO:0007669"/>
    <property type="project" value="UniProtKB-KW"/>
</dbReference>
<evidence type="ECO:0000313" key="6">
    <source>
        <dbReference type="EMBL" id="POS81727.1"/>
    </source>
</evidence>
<keyword evidence="2" id="KW-0378">Hydrolase</keyword>
<protein>
    <recommendedName>
        <fullName evidence="5">DNA2/NAM7 helicase-like C-terminal domain-containing protein</fullName>
    </recommendedName>
</protein>
<feature type="non-terminal residue" evidence="6">
    <location>
        <position position="134"/>
    </location>
</feature>
<evidence type="ECO:0000256" key="2">
    <source>
        <dbReference type="ARBA" id="ARBA00022801"/>
    </source>
</evidence>
<dbReference type="InterPro" id="IPR047187">
    <property type="entry name" value="SF1_C_Upf1"/>
</dbReference>
<dbReference type="InterPro" id="IPR050534">
    <property type="entry name" value="Coronavir_polyprotein_1ab"/>
</dbReference>
<accession>A0A2S4PI67</accession>
<keyword evidence="3" id="KW-0347">Helicase</keyword>
<dbReference type="SUPFAM" id="SSF52540">
    <property type="entry name" value="P-loop containing nucleoside triphosphate hydrolases"/>
    <property type="match status" value="1"/>
</dbReference>
<dbReference type="GO" id="GO:0016787">
    <property type="term" value="F:hydrolase activity"/>
    <property type="evidence" value="ECO:0007669"/>
    <property type="project" value="UniProtKB-KW"/>
</dbReference>
<dbReference type="PANTHER" id="PTHR43788:SF8">
    <property type="entry name" value="DNA-BINDING PROTEIN SMUBP-2"/>
    <property type="match status" value="1"/>
</dbReference>
<evidence type="ECO:0000256" key="4">
    <source>
        <dbReference type="ARBA" id="ARBA00022840"/>
    </source>
</evidence>
<reference evidence="6 7" key="1">
    <citation type="submission" date="2017-10" db="EMBL/GenBank/DDBJ databases">
        <title>Development of genomic resources for the powdery mildew, Erysiphe pulchra.</title>
        <authorList>
            <person name="Wadl P.A."/>
            <person name="Mack B.M."/>
            <person name="Moore G."/>
            <person name="Beltz S.B."/>
        </authorList>
    </citation>
    <scope>NUCLEOTIDE SEQUENCE [LARGE SCALE GENOMIC DNA]</scope>
    <source>
        <strain evidence="6">Cflorida</strain>
    </source>
</reference>
<dbReference type="EMBL" id="PEDP01008815">
    <property type="protein sequence ID" value="POS81727.1"/>
    <property type="molecule type" value="Genomic_DNA"/>
</dbReference>
<keyword evidence="7" id="KW-1185">Reference proteome</keyword>
<name>A0A2S4PI67_9PEZI</name>
<dbReference type="Gene3D" id="3.40.50.300">
    <property type="entry name" value="P-loop containing nucleotide triphosphate hydrolases"/>
    <property type="match status" value="1"/>
</dbReference>
<comment type="caution">
    <text evidence="6">The sequence shown here is derived from an EMBL/GenBank/DDBJ whole genome shotgun (WGS) entry which is preliminary data.</text>
</comment>
<dbReference type="CDD" id="cd18808">
    <property type="entry name" value="SF1_C_Upf1"/>
    <property type="match status" value="1"/>
</dbReference>
<evidence type="ECO:0000259" key="5">
    <source>
        <dbReference type="Pfam" id="PF13087"/>
    </source>
</evidence>
<sequence>DINAFPSEALYNNELVSADAVKSRLLTYLPYQVEETDDTSVPLVYYDTQGGDFPEQIEDDEGGAKGKSALLADSKINENEAALVRLHVSKLIAAGVREEDIAVITPYNGQLGVVRDQMKEKFPGVELGSVDGFK</sequence>
<dbReference type="InterPro" id="IPR027417">
    <property type="entry name" value="P-loop_NTPase"/>
</dbReference>
<feature type="domain" description="DNA2/NAM7 helicase-like C-terminal" evidence="5">
    <location>
        <begin position="1"/>
        <end position="133"/>
    </location>
</feature>
<dbReference type="GO" id="GO:0043139">
    <property type="term" value="F:5'-3' DNA helicase activity"/>
    <property type="evidence" value="ECO:0007669"/>
    <property type="project" value="TreeGrafter"/>
</dbReference>
<dbReference type="InterPro" id="IPR041679">
    <property type="entry name" value="DNA2/NAM7-like_C"/>
</dbReference>
<keyword evidence="1" id="KW-0547">Nucleotide-binding</keyword>
<dbReference type="PANTHER" id="PTHR43788">
    <property type="entry name" value="DNA2/NAM7 HELICASE FAMILY MEMBER"/>
    <property type="match status" value="1"/>
</dbReference>
<dbReference type="AlphaFoldDB" id="A0A2S4PI67"/>
<gene>
    <name evidence="6" type="ORF">EPUL_006492</name>
</gene>
<feature type="non-terminal residue" evidence="6">
    <location>
        <position position="1"/>
    </location>
</feature>